<dbReference type="Gene3D" id="1.20.1440.60">
    <property type="entry name" value="23S rRNA-intervening sequence"/>
    <property type="match status" value="1"/>
</dbReference>
<keyword evidence="2" id="KW-1185">Reference proteome</keyword>
<proteinExistence type="predicted"/>
<dbReference type="AlphaFoldDB" id="A0A926ERE3"/>
<protein>
    <submittedName>
        <fullName evidence="1">Four helix bundle protein</fullName>
    </submittedName>
</protein>
<organism evidence="1 2">
    <name type="scientific">Paratissierella segnis</name>
    <dbReference type="NCBI Taxonomy" id="2763679"/>
    <lineage>
        <taxon>Bacteria</taxon>
        <taxon>Bacillati</taxon>
        <taxon>Bacillota</taxon>
        <taxon>Tissierellia</taxon>
        <taxon>Tissierellales</taxon>
        <taxon>Tissierellaceae</taxon>
        <taxon>Paratissierella</taxon>
    </lineage>
</organism>
<dbReference type="PANTHER" id="PTHR38471">
    <property type="entry name" value="FOUR HELIX BUNDLE PROTEIN"/>
    <property type="match status" value="1"/>
</dbReference>
<accession>A0A926ERE3</accession>
<dbReference type="EMBL" id="JACRTG010000012">
    <property type="protein sequence ID" value="MBC8587456.1"/>
    <property type="molecule type" value="Genomic_DNA"/>
</dbReference>
<dbReference type="PIRSF" id="PIRSF035652">
    <property type="entry name" value="CHP02436"/>
    <property type="match status" value="1"/>
</dbReference>
<gene>
    <name evidence="1" type="ORF">H8707_04280</name>
</gene>
<reference evidence="1" key="1">
    <citation type="submission" date="2020-08" db="EMBL/GenBank/DDBJ databases">
        <title>Genome public.</title>
        <authorList>
            <person name="Liu C."/>
            <person name="Sun Q."/>
        </authorList>
    </citation>
    <scope>NUCLEOTIDE SEQUENCE</scope>
    <source>
        <strain evidence="1">BX21</strain>
    </source>
</reference>
<dbReference type="InterPro" id="IPR012657">
    <property type="entry name" value="23S_rRNA-intervening_sequence"/>
</dbReference>
<dbReference type="Proteomes" id="UP000601171">
    <property type="component" value="Unassembled WGS sequence"/>
</dbReference>
<dbReference type="SUPFAM" id="SSF158446">
    <property type="entry name" value="IVS-encoded protein-like"/>
    <property type="match status" value="1"/>
</dbReference>
<dbReference type="PANTHER" id="PTHR38471:SF2">
    <property type="entry name" value="FOUR HELIX BUNDLE PROTEIN"/>
    <property type="match status" value="1"/>
</dbReference>
<dbReference type="Pfam" id="PF05635">
    <property type="entry name" value="23S_rRNA_IVP"/>
    <property type="match status" value="1"/>
</dbReference>
<sequence length="134" mass="15680">MTENVIETKSYNFAIDVINTYKKLQEDKEFILSKQFLRSGTSIGANVMEALRANSRKDFLFKMNIALKEANETEYWIKLLIDTGYLKGDSYIELISDCKEICRILNAIVRSTRENNPDYIKEDEESYIDWSLIE</sequence>
<dbReference type="NCBIfam" id="TIGR02436">
    <property type="entry name" value="four helix bundle protein"/>
    <property type="match status" value="1"/>
</dbReference>
<evidence type="ECO:0000313" key="2">
    <source>
        <dbReference type="Proteomes" id="UP000601171"/>
    </source>
</evidence>
<dbReference type="InterPro" id="IPR036583">
    <property type="entry name" value="23S_rRNA_IVS_sf"/>
</dbReference>
<evidence type="ECO:0000313" key="1">
    <source>
        <dbReference type="EMBL" id="MBC8587456.1"/>
    </source>
</evidence>
<name>A0A926ERE3_9FIRM</name>
<comment type="caution">
    <text evidence="1">The sequence shown here is derived from an EMBL/GenBank/DDBJ whole genome shotgun (WGS) entry which is preliminary data.</text>
</comment>